<reference evidence="2" key="1">
    <citation type="submission" date="2022-10" db="EMBL/GenBank/DDBJ databases">
        <title>Puccinia triticina Genome sequencing and assembly.</title>
        <authorList>
            <person name="Li C."/>
        </authorList>
    </citation>
    <scope>NUCLEOTIDE SEQUENCE</scope>
    <source>
        <strain evidence="2">Pt15</strain>
    </source>
</reference>
<feature type="region of interest" description="Disordered" evidence="1">
    <location>
        <begin position="1"/>
        <end position="83"/>
    </location>
</feature>
<accession>A0ABY7CR81</accession>
<sequence>MRNIVGTENDSEDKGHDLDAESPDESSDEYFEEGDAGDLYDDFVVDDKETGDEEEYNGDGVGGEDDEDEELDSDENAEDVHMNDNCGVNAKTLAMMEEEEDGW</sequence>
<dbReference type="Proteomes" id="UP001164743">
    <property type="component" value="Chromosome 8A"/>
</dbReference>
<evidence type="ECO:0000313" key="3">
    <source>
        <dbReference type="Proteomes" id="UP001164743"/>
    </source>
</evidence>
<evidence type="ECO:0000313" key="2">
    <source>
        <dbReference type="EMBL" id="WAQ87535.1"/>
    </source>
</evidence>
<dbReference type="RefSeq" id="XP_053023090.1">
    <property type="nucleotide sequence ID" value="XM_053171869.1"/>
</dbReference>
<protein>
    <submittedName>
        <fullName evidence="2">Uncharacterized protein</fullName>
    </submittedName>
</protein>
<keyword evidence="3" id="KW-1185">Reference proteome</keyword>
<evidence type="ECO:0000256" key="1">
    <source>
        <dbReference type="SAM" id="MobiDB-lite"/>
    </source>
</evidence>
<proteinExistence type="predicted"/>
<dbReference type="GeneID" id="77812764"/>
<feature type="compositionally biased region" description="Acidic residues" evidence="1">
    <location>
        <begin position="20"/>
        <end position="77"/>
    </location>
</feature>
<name>A0ABY7CR81_9BASI</name>
<dbReference type="EMBL" id="CP110428">
    <property type="protein sequence ID" value="WAQ87535.1"/>
    <property type="molecule type" value="Genomic_DNA"/>
</dbReference>
<gene>
    <name evidence="2" type="ORF">PtA15_8A439</name>
</gene>
<organism evidence="2 3">
    <name type="scientific">Puccinia triticina</name>
    <dbReference type="NCBI Taxonomy" id="208348"/>
    <lineage>
        <taxon>Eukaryota</taxon>
        <taxon>Fungi</taxon>
        <taxon>Dikarya</taxon>
        <taxon>Basidiomycota</taxon>
        <taxon>Pucciniomycotina</taxon>
        <taxon>Pucciniomycetes</taxon>
        <taxon>Pucciniales</taxon>
        <taxon>Pucciniaceae</taxon>
        <taxon>Puccinia</taxon>
    </lineage>
</organism>